<comment type="caution">
    <text evidence="1">The sequence shown here is derived from an EMBL/GenBank/DDBJ whole genome shotgun (WGS) entry which is preliminary data.</text>
</comment>
<gene>
    <name evidence="1" type="ORF">K1Y79_27865</name>
</gene>
<sequence>MKNDYSNFIKQMGMLPPENLASFFHEYAAQIDDFIQLYEAYNRQIMQVQSVRIAELKAAICRITSDTDWEDMEGLELTYEQFSPAVTITGSFEAGAGAPLSAFSIRLIMPDIHSWRYYEVGVSREYPAYTAVQKGERVVVTVAGLPGEDTDKILTTLEEVYTYLSGLTVQTFLHSLTSH</sequence>
<dbReference type="RefSeq" id="WP_220253504.1">
    <property type="nucleotide sequence ID" value="NZ_JAICCF010000006.1"/>
</dbReference>
<evidence type="ECO:0000313" key="1">
    <source>
        <dbReference type="EMBL" id="MBW8688184.1"/>
    </source>
</evidence>
<dbReference type="Proteomes" id="UP000812961">
    <property type="component" value="Unassembled WGS sequence"/>
</dbReference>
<accession>A0ABS7GMJ4</accession>
<evidence type="ECO:0000313" key="2">
    <source>
        <dbReference type="Proteomes" id="UP000812961"/>
    </source>
</evidence>
<organism evidence="1 2">
    <name type="scientific">Chitinophaga rhizophila</name>
    <dbReference type="NCBI Taxonomy" id="2866212"/>
    <lineage>
        <taxon>Bacteria</taxon>
        <taxon>Pseudomonadati</taxon>
        <taxon>Bacteroidota</taxon>
        <taxon>Chitinophagia</taxon>
        <taxon>Chitinophagales</taxon>
        <taxon>Chitinophagaceae</taxon>
        <taxon>Chitinophaga</taxon>
    </lineage>
</organism>
<reference evidence="1 2" key="1">
    <citation type="submission" date="2021-08" db="EMBL/GenBank/DDBJ databases">
        <title>The genome sequence of Chitinophaga sp. B61.</title>
        <authorList>
            <person name="Zhang X."/>
        </authorList>
    </citation>
    <scope>NUCLEOTIDE SEQUENCE [LARGE SCALE GENOMIC DNA]</scope>
    <source>
        <strain evidence="1 2">B61</strain>
    </source>
</reference>
<name>A0ABS7GMJ4_9BACT</name>
<keyword evidence="2" id="KW-1185">Reference proteome</keyword>
<protein>
    <submittedName>
        <fullName evidence="1">Uncharacterized protein</fullName>
    </submittedName>
</protein>
<dbReference type="EMBL" id="JAICCF010000006">
    <property type="protein sequence ID" value="MBW8688184.1"/>
    <property type="molecule type" value="Genomic_DNA"/>
</dbReference>
<proteinExistence type="predicted"/>